<evidence type="ECO:0000259" key="3">
    <source>
        <dbReference type="Pfam" id="PF12151"/>
    </source>
</evidence>
<dbReference type="Pfam" id="PF12151">
    <property type="entry name" value="MVL"/>
    <property type="match status" value="1"/>
</dbReference>
<protein>
    <submittedName>
        <fullName evidence="4">Mannan-binding protein</fullName>
    </submittedName>
</protein>
<gene>
    <name evidence="4" type="ORF">BKN37_23785</name>
    <name evidence="5" type="ORF">C1Y40_00080</name>
</gene>
<feature type="chain" id="PRO_5038296449" evidence="1">
    <location>
        <begin position="21"/>
        <end position="262"/>
    </location>
</feature>
<evidence type="ECO:0000313" key="6">
    <source>
        <dbReference type="Proteomes" id="UP000179734"/>
    </source>
</evidence>
<evidence type="ECO:0000313" key="7">
    <source>
        <dbReference type="Proteomes" id="UP000238296"/>
    </source>
</evidence>
<evidence type="ECO:0000313" key="5">
    <source>
        <dbReference type="EMBL" id="PQM49694.1"/>
    </source>
</evidence>
<evidence type="ECO:0000256" key="1">
    <source>
        <dbReference type="SAM" id="SignalP"/>
    </source>
</evidence>
<feature type="domain" description="Mannan-binding protein" evidence="3">
    <location>
        <begin position="25"/>
        <end position="62"/>
    </location>
</feature>
<dbReference type="Proteomes" id="UP000179734">
    <property type="component" value="Unassembled WGS sequence"/>
</dbReference>
<comment type="caution">
    <text evidence="4">The sequence shown here is derived from an EMBL/GenBank/DDBJ whole genome shotgun (WGS) entry which is preliminary data.</text>
</comment>
<dbReference type="Pfam" id="PF11738">
    <property type="entry name" value="DUF3298"/>
    <property type="match status" value="1"/>
</dbReference>
<name>A0A1S1N572_9MYCO</name>
<keyword evidence="6" id="KW-1185">Reference proteome</keyword>
<evidence type="ECO:0000259" key="2">
    <source>
        <dbReference type="Pfam" id="PF11738"/>
    </source>
</evidence>
<proteinExistence type="predicted"/>
<dbReference type="EMBL" id="MLQM01000200">
    <property type="protein sequence ID" value="OHU93776.1"/>
    <property type="molecule type" value="Genomic_DNA"/>
</dbReference>
<dbReference type="Proteomes" id="UP000238296">
    <property type="component" value="Unassembled WGS sequence"/>
</dbReference>
<dbReference type="AlphaFoldDB" id="A0A1S1N572"/>
<dbReference type="InterPro" id="IPR021992">
    <property type="entry name" value="MVL"/>
</dbReference>
<sequence>MWGTRLVASMASVAVMGATAAIGTAPAASASAASFCGGLGGDFDGHYCHTAVVSERKATRDIKMAVPDGFVDRPEISEYLRNLFNNWKIKGASMVQDSWGEENYEIFPHGGATSVVFHEDYHADGPWINNAYRTFSYDAGGRRLQLADITKPGVDPLAAIPPLAEPYIIEALDAAHWEHNPQTYPFTPDRWTPDKPFGAGYKAWAITPDELILYLPDYPVGHDTPINYGTFDWQWYMDGGTVEPHIPLSALSSILRPEYGGA</sequence>
<organism evidence="4 6">
    <name type="scientific">Mycobacterium talmoniae</name>
    <dbReference type="NCBI Taxonomy" id="1858794"/>
    <lineage>
        <taxon>Bacteria</taxon>
        <taxon>Bacillati</taxon>
        <taxon>Actinomycetota</taxon>
        <taxon>Actinomycetes</taxon>
        <taxon>Mycobacteriales</taxon>
        <taxon>Mycobacteriaceae</taxon>
        <taxon>Mycobacterium</taxon>
    </lineage>
</organism>
<keyword evidence="1" id="KW-0732">Signal</keyword>
<reference evidence="4 6" key="1">
    <citation type="submission" date="2016-10" db="EMBL/GenBank/DDBJ databases">
        <title>Genome sequence of Mycobacterium talmonii.</title>
        <authorList>
            <person name="Greninger A.L."/>
            <person name="Elliott B."/>
            <person name="Vasireddy S."/>
            <person name="Vasireddy R."/>
        </authorList>
    </citation>
    <scope>NUCLEOTIDE SEQUENCE [LARGE SCALE GENOMIC DNA]</scope>
    <source>
        <strain evidence="4">MO-5499</strain>
        <strain evidence="6">NE-TNMC-100812</strain>
    </source>
</reference>
<accession>A0A1S1N572</accession>
<dbReference type="EMBL" id="PPEA01000016">
    <property type="protein sequence ID" value="PQM49694.1"/>
    <property type="molecule type" value="Genomic_DNA"/>
</dbReference>
<dbReference type="InterPro" id="IPR021729">
    <property type="entry name" value="DUF3298"/>
</dbReference>
<reference evidence="5" key="3">
    <citation type="submission" date="2018-01" db="EMBL/GenBank/DDBJ databases">
        <authorList>
            <person name="Gaut B.S."/>
            <person name="Morton B.R."/>
            <person name="Clegg M.T."/>
            <person name="Duvall M.R."/>
        </authorList>
    </citation>
    <scope>NUCLEOTIDE SEQUENCE</scope>
    <source>
        <strain evidence="5">ATCC BAA-2683</strain>
    </source>
</reference>
<feature type="signal peptide" evidence="1">
    <location>
        <begin position="1"/>
        <end position="20"/>
    </location>
</feature>
<dbReference type="Gene3D" id="3.30.565.40">
    <property type="entry name" value="Fervidobacterium nodosum Rt17-B1 like"/>
    <property type="match status" value="1"/>
</dbReference>
<reference evidence="5 7" key="2">
    <citation type="journal article" date="2017" name="Int. J. Syst. Evol. Microbiol.">
        <title>Mycobacterium talmoniae sp. nov., a slowly growing mycobacterium isolated from human respiratory samples.</title>
        <authorList>
            <person name="Davidson R.M."/>
            <person name="DeGroote M.A."/>
            <person name="Marola J.L."/>
            <person name="Buss S."/>
            <person name="Jones V."/>
            <person name="McNeil M.R."/>
            <person name="Freifeld A.G."/>
            <person name="Elaine Epperson L."/>
            <person name="Hasan N.A."/>
            <person name="Jackson M."/>
            <person name="Iwen P.C."/>
            <person name="Salfinger M."/>
            <person name="Strong M."/>
        </authorList>
    </citation>
    <scope>NUCLEOTIDE SEQUENCE [LARGE SCALE GENOMIC DNA]</scope>
    <source>
        <strain evidence="5 7">ATCC BAA-2683</strain>
    </source>
</reference>
<feature type="domain" description="DUF3298" evidence="2">
    <location>
        <begin position="147"/>
        <end position="232"/>
    </location>
</feature>
<evidence type="ECO:0000313" key="4">
    <source>
        <dbReference type="EMBL" id="OHU93776.1"/>
    </source>
</evidence>